<dbReference type="SUPFAM" id="SSF55961">
    <property type="entry name" value="Bet v1-like"/>
    <property type="match status" value="1"/>
</dbReference>
<dbReference type="EMBL" id="BAABGN010000013">
    <property type="protein sequence ID" value="GAA4431237.1"/>
    <property type="molecule type" value="Genomic_DNA"/>
</dbReference>
<dbReference type="Proteomes" id="UP001500622">
    <property type="component" value="Unassembled WGS sequence"/>
</dbReference>
<evidence type="ECO:0000313" key="3">
    <source>
        <dbReference type="EMBL" id="GAA4431237.1"/>
    </source>
</evidence>
<dbReference type="Pfam" id="PF08327">
    <property type="entry name" value="AHSA1"/>
    <property type="match status" value="1"/>
</dbReference>
<evidence type="ECO:0000313" key="4">
    <source>
        <dbReference type="Proteomes" id="UP001500622"/>
    </source>
</evidence>
<feature type="domain" description="Activator of Hsp90 ATPase homologue 1/2-like C-terminal" evidence="2">
    <location>
        <begin position="27"/>
        <end position="159"/>
    </location>
</feature>
<proteinExistence type="inferred from homology"/>
<organism evidence="3 4">
    <name type="scientific">Georgenia halophila</name>
    <dbReference type="NCBI Taxonomy" id="620889"/>
    <lineage>
        <taxon>Bacteria</taxon>
        <taxon>Bacillati</taxon>
        <taxon>Actinomycetota</taxon>
        <taxon>Actinomycetes</taxon>
        <taxon>Micrococcales</taxon>
        <taxon>Bogoriellaceae</taxon>
        <taxon>Georgenia</taxon>
    </lineage>
</organism>
<comment type="caution">
    <text evidence="3">The sequence shown here is derived from an EMBL/GenBank/DDBJ whole genome shotgun (WGS) entry which is preliminary data.</text>
</comment>
<dbReference type="CDD" id="cd07826">
    <property type="entry name" value="SRPBCC_CalC_Aha1-like_9"/>
    <property type="match status" value="1"/>
</dbReference>
<evidence type="ECO:0000256" key="1">
    <source>
        <dbReference type="ARBA" id="ARBA00006817"/>
    </source>
</evidence>
<keyword evidence="4" id="KW-1185">Reference proteome</keyword>
<dbReference type="RefSeq" id="WP_345217999.1">
    <property type="nucleotide sequence ID" value="NZ_BAABGN010000013.1"/>
</dbReference>
<name>A0ABP8LLK8_9MICO</name>
<reference evidence="4" key="1">
    <citation type="journal article" date="2019" name="Int. J. Syst. Evol. Microbiol.">
        <title>The Global Catalogue of Microorganisms (GCM) 10K type strain sequencing project: providing services to taxonomists for standard genome sequencing and annotation.</title>
        <authorList>
            <consortium name="The Broad Institute Genomics Platform"/>
            <consortium name="The Broad Institute Genome Sequencing Center for Infectious Disease"/>
            <person name="Wu L."/>
            <person name="Ma J."/>
        </authorList>
    </citation>
    <scope>NUCLEOTIDE SEQUENCE [LARGE SCALE GENOMIC DNA]</scope>
    <source>
        <strain evidence="4">JCM 17810</strain>
    </source>
</reference>
<evidence type="ECO:0000259" key="2">
    <source>
        <dbReference type="Pfam" id="PF08327"/>
    </source>
</evidence>
<dbReference type="InterPro" id="IPR023393">
    <property type="entry name" value="START-like_dom_sf"/>
</dbReference>
<sequence>MTATTANALTLNLPEGLPYIDFEREFDAPVAELFRAHADPDLVSQWLGPRGLEMTVHEYDFVTGGRYRYTHTDDDGTPYRFRGSYHTVRENELVIQTFEFEGAPDVVSIETLTFVDLGNGRSKLVGHSVYPDVETRDAMAESGMETGMTEGYERLEELLTTSA</sequence>
<gene>
    <name evidence="3" type="ORF">GCM10023169_35570</name>
</gene>
<protein>
    <submittedName>
        <fullName evidence="3">SRPBCC family protein</fullName>
    </submittedName>
</protein>
<comment type="similarity">
    <text evidence="1">Belongs to the AHA1 family.</text>
</comment>
<dbReference type="InterPro" id="IPR013538">
    <property type="entry name" value="ASHA1/2-like_C"/>
</dbReference>
<dbReference type="Gene3D" id="3.30.530.20">
    <property type="match status" value="1"/>
</dbReference>
<accession>A0ABP8LLK8</accession>